<evidence type="ECO:0000256" key="5">
    <source>
        <dbReference type="ARBA" id="ARBA00022825"/>
    </source>
</evidence>
<dbReference type="Gene3D" id="6.20.330.10">
    <property type="match status" value="1"/>
</dbReference>
<dbReference type="STRING" id="1838286.Verru16b_03410"/>
<evidence type="ECO:0000256" key="4">
    <source>
        <dbReference type="ARBA" id="ARBA00022801"/>
    </source>
</evidence>
<dbReference type="OrthoDB" id="9764363at2"/>
<evidence type="ECO:0000256" key="1">
    <source>
        <dbReference type="ARBA" id="ARBA00004370"/>
    </source>
</evidence>
<dbReference type="PATRIC" id="fig|1838286.3.peg.3448"/>
<evidence type="ECO:0000256" key="7">
    <source>
        <dbReference type="PIRSR" id="PIRSR001217-1"/>
    </source>
</evidence>
<dbReference type="NCBIfam" id="TIGR00705">
    <property type="entry name" value="SppA_67K"/>
    <property type="match status" value="1"/>
</dbReference>
<dbReference type="Pfam" id="PF01343">
    <property type="entry name" value="Peptidase_S49"/>
    <property type="match status" value="2"/>
</dbReference>
<keyword evidence="10" id="KW-1185">Reference proteome</keyword>
<dbReference type="InterPro" id="IPR047217">
    <property type="entry name" value="S49_SppA_67K_type_N"/>
</dbReference>
<dbReference type="GO" id="GO:0004252">
    <property type="term" value="F:serine-type endopeptidase activity"/>
    <property type="evidence" value="ECO:0007669"/>
    <property type="project" value="InterPro"/>
</dbReference>
<dbReference type="InterPro" id="IPR002142">
    <property type="entry name" value="Peptidase_S49"/>
</dbReference>
<dbReference type="InterPro" id="IPR004635">
    <property type="entry name" value="Pept_S49_SppA"/>
</dbReference>
<feature type="domain" description="Peptidase S49" evidence="8">
    <location>
        <begin position="132"/>
        <end position="282"/>
    </location>
</feature>
<dbReference type="InterPro" id="IPR047272">
    <property type="entry name" value="S49_SppA_C"/>
</dbReference>
<keyword evidence="4 9" id="KW-0378">Hydrolase</keyword>
<dbReference type="InterPro" id="IPR029045">
    <property type="entry name" value="ClpP/crotonase-like_dom_sf"/>
</dbReference>
<dbReference type="GO" id="GO:0006465">
    <property type="term" value="P:signal peptide processing"/>
    <property type="evidence" value="ECO:0007669"/>
    <property type="project" value="InterPro"/>
</dbReference>
<dbReference type="GO" id="GO:0016020">
    <property type="term" value="C:membrane"/>
    <property type="evidence" value="ECO:0007669"/>
    <property type="project" value="UniProtKB-SubCell"/>
</dbReference>
<dbReference type="KEGG" id="obg:Verru16b_03410"/>
<feature type="active site" description="Proton donor/acceptor" evidence="7">
    <location>
        <position position="200"/>
    </location>
</feature>
<dbReference type="EC" id="3.4.21.-" evidence="9"/>
<evidence type="ECO:0000313" key="10">
    <source>
        <dbReference type="Proteomes" id="UP000095228"/>
    </source>
</evidence>
<evidence type="ECO:0000256" key="3">
    <source>
        <dbReference type="ARBA" id="ARBA00022670"/>
    </source>
</evidence>
<dbReference type="CDD" id="cd07023">
    <property type="entry name" value="S49_Sppa_N_C"/>
    <property type="match status" value="1"/>
</dbReference>
<dbReference type="CDD" id="cd07018">
    <property type="entry name" value="S49_SppA_67K_type"/>
    <property type="match status" value="1"/>
</dbReference>
<reference evidence="9 10" key="1">
    <citation type="submission" date="2016-06" db="EMBL/GenBank/DDBJ databases">
        <title>Three novel species with peptidoglycan cell walls form the new genus Lacunisphaera gen. nov. in the family Opitutaceae of the verrucomicrobial subdivision 4.</title>
        <authorList>
            <person name="Rast P."/>
            <person name="Gloeckner I."/>
            <person name="Jogler M."/>
            <person name="Boedeker C."/>
            <person name="Jeske O."/>
            <person name="Wiegand S."/>
            <person name="Reinhardt R."/>
            <person name="Schumann P."/>
            <person name="Rohde M."/>
            <person name="Spring S."/>
            <person name="Gloeckner F.O."/>
            <person name="Jogler C."/>
        </authorList>
    </citation>
    <scope>NUCLEOTIDE SEQUENCE [LARGE SCALE GENOMIC DNA]</scope>
    <source>
        <strain evidence="9 10">IG16b</strain>
    </source>
</reference>
<dbReference type="InterPro" id="IPR004634">
    <property type="entry name" value="Pept_S49_pIV"/>
</dbReference>
<dbReference type="GO" id="GO:0004176">
    <property type="term" value="F:ATP-dependent peptidase activity"/>
    <property type="evidence" value="ECO:0007669"/>
    <property type="project" value="InterPro"/>
</dbReference>
<dbReference type="PRINTS" id="PR00127">
    <property type="entry name" value="CLPPROTEASEP"/>
</dbReference>
<feature type="domain" description="Peptidase S49" evidence="8">
    <location>
        <begin position="393"/>
        <end position="545"/>
    </location>
</feature>
<evidence type="ECO:0000313" key="9">
    <source>
        <dbReference type="EMBL" id="AOS46309.1"/>
    </source>
</evidence>
<dbReference type="NCBIfam" id="TIGR00706">
    <property type="entry name" value="SppA_dom"/>
    <property type="match status" value="1"/>
</dbReference>
<dbReference type="SUPFAM" id="SSF52096">
    <property type="entry name" value="ClpP/crotonase"/>
    <property type="match status" value="2"/>
</dbReference>
<accession>A0A1D8AZJ1</accession>
<comment type="similarity">
    <text evidence="2">Belongs to the peptidase S49 family.</text>
</comment>
<organism evidence="9 10">
    <name type="scientific">Lacunisphaera limnophila</name>
    <dbReference type="NCBI Taxonomy" id="1838286"/>
    <lineage>
        <taxon>Bacteria</taxon>
        <taxon>Pseudomonadati</taxon>
        <taxon>Verrucomicrobiota</taxon>
        <taxon>Opitutia</taxon>
        <taxon>Opitutales</taxon>
        <taxon>Opitutaceae</taxon>
        <taxon>Lacunisphaera</taxon>
    </lineage>
</organism>
<keyword evidence="5" id="KW-0720">Serine protease</keyword>
<dbReference type="Gene3D" id="3.90.226.10">
    <property type="entry name" value="2-enoyl-CoA Hydratase, Chain A, domain 1"/>
    <property type="match status" value="2"/>
</dbReference>
<comment type="subcellular location">
    <subcellularLocation>
        <location evidence="1">Membrane</location>
    </subcellularLocation>
</comment>
<sequence length="615" mass="66102">MKNFFTSFFATLSALLVLLLGGVVLSFLLLGALVALGQKKPVAVQDDSYLVFDLSANILDTPAQNEGLEELMEALGSESRGHLQLRQVTRALQAAAQDKSIQGLFLVGSVQAGSYGSGFAALKEVHEGIAAFRAAGKPVKAYLSVARTRDVYLASAADEITLDPYGALAMPGLASQPMFFAGAFEKFGVGVQVTRVGKYKSGVEPYTRKDMSAENREQVQKLIDDLWQDLTVTIETGRKLPAGSLQRVVDAHGFIRADDAKAAGLVDRIAYFDEVLDDLKAATGRKGSKEPFKQVNLKEYARLVGGSGLAARRSSGEKIELGSGEKGRVAIVYAEGVIVDGMGNEEGYVYGAKTARLLRQVRQDDGIKAVVLRVNSPGGSVTASEAIGREVRLLQAAKPVVVSMGSYAASGGYWISAPAGRIFAEPTTVTGSIGVYGILLNFQTLLTDKLGLTFDTVKTGKYADALTVTRPKTPEEMALIQGSVDWIYEQFISKVTAERKLERKTVEEIAQGRVWSGSEALKLGLVDEIGGLDAALKHAAGEAKLGDGFRVSEYPRPKQFAESFTEALDPRQREKTFGGPAGVLIKDAMQELRALGKFNDPQGLYARLPFDLRLN</sequence>
<dbReference type="RefSeq" id="WP_069963377.1">
    <property type="nucleotide sequence ID" value="NZ_CP016094.1"/>
</dbReference>
<dbReference type="PIRSF" id="PIRSF001217">
    <property type="entry name" value="Protease_4_SppA"/>
    <property type="match status" value="1"/>
</dbReference>
<dbReference type="InterPro" id="IPR001907">
    <property type="entry name" value="ClpP"/>
</dbReference>
<feature type="active site" description="Nucleophile" evidence="7">
    <location>
        <position position="410"/>
    </location>
</feature>
<gene>
    <name evidence="9" type="primary">sppA</name>
    <name evidence="9" type="ORF">Verru16b_03410</name>
</gene>
<protein>
    <submittedName>
        <fullName evidence="9">Protease 4</fullName>
        <ecNumber evidence="9">3.4.21.-</ecNumber>
    </submittedName>
</protein>
<dbReference type="AlphaFoldDB" id="A0A1D8AZJ1"/>
<dbReference type="PANTHER" id="PTHR33209">
    <property type="entry name" value="PROTEASE 4"/>
    <property type="match status" value="1"/>
</dbReference>
<evidence type="ECO:0000259" key="8">
    <source>
        <dbReference type="Pfam" id="PF01343"/>
    </source>
</evidence>
<keyword evidence="6" id="KW-0472">Membrane</keyword>
<evidence type="ECO:0000256" key="2">
    <source>
        <dbReference type="ARBA" id="ARBA00008683"/>
    </source>
</evidence>
<keyword evidence="3 9" id="KW-0645">Protease</keyword>
<evidence type="ECO:0000256" key="6">
    <source>
        <dbReference type="ARBA" id="ARBA00023136"/>
    </source>
</evidence>
<dbReference type="PANTHER" id="PTHR33209:SF1">
    <property type="entry name" value="PEPTIDASE S49 DOMAIN-CONTAINING PROTEIN"/>
    <property type="match status" value="1"/>
</dbReference>
<name>A0A1D8AZJ1_9BACT</name>
<dbReference type="EMBL" id="CP016094">
    <property type="protein sequence ID" value="AOS46309.1"/>
    <property type="molecule type" value="Genomic_DNA"/>
</dbReference>
<dbReference type="Proteomes" id="UP000095228">
    <property type="component" value="Chromosome"/>
</dbReference>
<proteinExistence type="inferred from homology"/>